<name>A0A942TMK5_9BACI</name>
<dbReference type="PANTHER" id="PTHR43544">
    <property type="entry name" value="SHORT-CHAIN DEHYDROGENASE/REDUCTASE"/>
    <property type="match status" value="1"/>
</dbReference>
<dbReference type="AlphaFoldDB" id="A0A942TMK5"/>
<dbReference type="RefSeq" id="WP_213109460.1">
    <property type="nucleotide sequence ID" value="NZ_JAGYPJ010000001.1"/>
</dbReference>
<comment type="caution">
    <text evidence="4">The sequence shown here is derived from an EMBL/GenBank/DDBJ whole genome shotgun (WGS) entry which is preliminary data.</text>
</comment>
<gene>
    <name evidence="4" type="ORF">KHA93_03565</name>
</gene>
<dbReference type="InterPro" id="IPR051468">
    <property type="entry name" value="Fungal_SecMetab_SDRs"/>
</dbReference>
<dbReference type="PRINTS" id="PR00080">
    <property type="entry name" value="SDRFAMILY"/>
</dbReference>
<dbReference type="PRINTS" id="PR00081">
    <property type="entry name" value="GDHRDH"/>
</dbReference>
<dbReference type="Gene3D" id="3.40.50.720">
    <property type="entry name" value="NAD(P)-binding Rossmann-like Domain"/>
    <property type="match status" value="1"/>
</dbReference>
<dbReference type="SUPFAM" id="SSF51735">
    <property type="entry name" value="NAD(P)-binding Rossmann-fold domains"/>
    <property type="match status" value="1"/>
</dbReference>
<accession>A0A942TMK5</accession>
<dbReference type="Pfam" id="PF00106">
    <property type="entry name" value="adh_short"/>
    <property type="match status" value="1"/>
</dbReference>
<dbReference type="EMBL" id="JAGYPJ010000001">
    <property type="protein sequence ID" value="MBS4198727.1"/>
    <property type="molecule type" value="Genomic_DNA"/>
</dbReference>
<evidence type="ECO:0000256" key="1">
    <source>
        <dbReference type="ARBA" id="ARBA00022857"/>
    </source>
</evidence>
<keyword evidence="2" id="KW-0560">Oxidoreductase</keyword>
<dbReference type="InterPro" id="IPR036291">
    <property type="entry name" value="NAD(P)-bd_dom_sf"/>
</dbReference>
<evidence type="ECO:0000256" key="2">
    <source>
        <dbReference type="ARBA" id="ARBA00023002"/>
    </source>
</evidence>
<organism evidence="4 5">
    <name type="scientific">Lederbergia citrisecunda</name>
    <dbReference type="NCBI Taxonomy" id="2833583"/>
    <lineage>
        <taxon>Bacteria</taxon>
        <taxon>Bacillati</taxon>
        <taxon>Bacillota</taxon>
        <taxon>Bacilli</taxon>
        <taxon>Bacillales</taxon>
        <taxon>Bacillaceae</taxon>
        <taxon>Lederbergia</taxon>
    </lineage>
</organism>
<keyword evidence="1" id="KW-0521">NADP</keyword>
<keyword evidence="5" id="KW-1185">Reference proteome</keyword>
<evidence type="ECO:0000313" key="5">
    <source>
        <dbReference type="Proteomes" id="UP000682713"/>
    </source>
</evidence>
<protein>
    <submittedName>
        <fullName evidence="4">SDR family oxidoreductase</fullName>
    </submittedName>
</protein>
<dbReference type="InterPro" id="IPR002347">
    <property type="entry name" value="SDR_fam"/>
</dbReference>
<evidence type="ECO:0000313" key="4">
    <source>
        <dbReference type="EMBL" id="MBS4198727.1"/>
    </source>
</evidence>
<reference evidence="4 5" key="1">
    <citation type="submission" date="2021-05" db="EMBL/GenBank/DDBJ databases">
        <title>Novel Bacillus species.</title>
        <authorList>
            <person name="Liu G."/>
        </authorList>
    </citation>
    <scope>NUCLEOTIDE SEQUENCE [LARGE SCALE GENOMIC DNA]</scope>
    <source>
        <strain evidence="4 5">FJAT-49732</strain>
    </source>
</reference>
<evidence type="ECO:0000256" key="3">
    <source>
        <dbReference type="RuleBase" id="RU000363"/>
    </source>
</evidence>
<dbReference type="GO" id="GO:0016491">
    <property type="term" value="F:oxidoreductase activity"/>
    <property type="evidence" value="ECO:0007669"/>
    <property type="project" value="UniProtKB-KW"/>
</dbReference>
<comment type="similarity">
    <text evidence="3">Belongs to the short-chain dehydrogenases/reductases (SDR) family.</text>
</comment>
<sequence>MRVLVTGANRGLGLALCKAAVERGHTILACARNGEQPSGSLKDLVEEYPNHIFPLALDVTDEKSVAAAAAKVKEKWGSIDAIINNAGVLYERDVKIEELDFSLLELTMNVNLYGPMCVIKHFLPSLYNGTDQTIINISSDAGSITTAYGGDYPYAISKTALNMFTKQIKHYVSDKNINVYAVHPGWIKTDMGGEKAPGSPEETANNLLDILEKKKIIKEDLFFIKHNGESMKL</sequence>
<dbReference type="Proteomes" id="UP000682713">
    <property type="component" value="Unassembled WGS sequence"/>
</dbReference>
<dbReference type="GO" id="GO:0005737">
    <property type="term" value="C:cytoplasm"/>
    <property type="evidence" value="ECO:0007669"/>
    <property type="project" value="TreeGrafter"/>
</dbReference>
<dbReference type="PANTHER" id="PTHR43544:SF7">
    <property type="entry name" value="NADB-LER2"/>
    <property type="match status" value="1"/>
</dbReference>
<dbReference type="CDD" id="cd05325">
    <property type="entry name" value="carb_red_sniffer_like_SDR_c"/>
    <property type="match status" value="1"/>
</dbReference>
<proteinExistence type="inferred from homology"/>